<feature type="region of interest" description="Disordered" evidence="1">
    <location>
        <begin position="1"/>
        <end position="20"/>
    </location>
</feature>
<reference evidence="2 3" key="1">
    <citation type="journal article" date="2020" name="Nat. Commun.">
        <title>Genome of Tripterygium wilfordii and identification of cytochrome P450 involved in triptolide biosynthesis.</title>
        <authorList>
            <person name="Tu L."/>
            <person name="Su P."/>
            <person name="Zhang Z."/>
            <person name="Gao L."/>
            <person name="Wang J."/>
            <person name="Hu T."/>
            <person name="Zhou J."/>
            <person name="Zhang Y."/>
            <person name="Zhao Y."/>
            <person name="Liu Y."/>
            <person name="Song Y."/>
            <person name="Tong Y."/>
            <person name="Lu Y."/>
            <person name="Yang J."/>
            <person name="Xu C."/>
            <person name="Jia M."/>
            <person name="Peters R.J."/>
            <person name="Huang L."/>
            <person name="Gao W."/>
        </authorList>
    </citation>
    <scope>NUCLEOTIDE SEQUENCE [LARGE SCALE GENOMIC DNA]</scope>
    <source>
        <strain evidence="3">cv. XIE 37</strain>
        <tissue evidence="2">Leaf</tissue>
    </source>
</reference>
<dbReference type="FunCoup" id="A0A7J7CW37">
    <property type="interactions" value="1787"/>
</dbReference>
<comment type="caution">
    <text evidence="2">The sequence shown here is derived from an EMBL/GenBank/DDBJ whole genome shotgun (WGS) entry which is preliminary data.</text>
</comment>
<evidence type="ECO:0000313" key="2">
    <source>
        <dbReference type="EMBL" id="KAF5738234.1"/>
    </source>
</evidence>
<proteinExistence type="predicted"/>
<feature type="region of interest" description="Disordered" evidence="1">
    <location>
        <begin position="32"/>
        <end position="62"/>
    </location>
</feature>
<dbReference type="EMBL" id="JAAARO010000013">
    <property type="protein sequence ID" value="KAF5738234.1"/>
    <property type="molecule type" value="Genomic_DNA"/>
</dbReference>
<dbReference type="PANTHER" id="PTHR34686">
    <property type="entry name" value="MATERNAL EFFECT EMBRYO ARREST PROTEIN"/>
    <property type="match status" value="1"/>
</dbReference>
<sequence length="165" mass="18521">MVGQWTLTKPSRSDEVLDPDQQLKLANQVRAQFESLAPKRPTKPSRSESDSAPSKTSADLSSLDHAIPELDKLLSLQNQSLVVFAVEGYDSVQDEFVETRYYQELKSIDQQHHTIGTGFIRMVGDEDKNRFAIQFREVNTRVVATGSNPATNDWIPSVEDDQVAK</sequence>
<dbReference type="InParanoid" id="A0A7J7CW37"/>
<keyword evidence="3" id="KW-1185">Reference proteome</keyword>
<accession>A0A7J7CW37</accession>
<dbReference type="Proteomes" id="UP000593562">
    <property type="component" value="Unassembled WGS sequence"/>
</dbReference>
<dbReference type="PANTHER" id="PTHR34686:SF1">
    <property type="entry name" value="MATERNAL EFFECT EMBRYO ARREST 59"/>
    <property type="match status" value="1"/>
</dbReference>
<organism evidence="2 3">
    <name type="scientific">Tripterygium wilfordii</name>
    <name type="common">Thunder God vine</name>
    <dbReference type="NCBI Taxonomy" id="458696"/>
    <lineage>
        <taxon>Eukaryota</taxon>
        <taxon>Viridiplantae</taxon>
        <taxon>Streptophyta</taxon>
        <taxon>Embryophyta</taxon>
        <taxon>Tracheophyta</taxon>
        <taxon>Spermatophyta</taxon>
        <taxon>Magnoliopsida</taxon>
        <taxon>eudicotyledons</taxon>
        <taxon>Gunneridae</taxon>
        <taxon>Pentapetalae</taxon>
        <taxon>rosids</taxon>
        <taxon>fabids</taxon>
        <taxon>Celastrales</taxon>
        <taxon>Celastraceae</taxon>
        <taxon>Tripterygium</taxon>
    </lineage>
</organism>
<gene>
    <name evidence="2" type="ORF">HS088_TW13G01130</name>
</gene>
<name>A0A7J7CW37_TRIWF</name>
<evidence type="ECO:0000256" key="1">
    <source>
        <dbReference type="SAM" id="MobiDB-lite"/>
    </source>
</evidence>
<feature type="compositionally biased region" description="Polar residues" evidence="1">
    <location>
        <begin position="50"/>
        <end position="60"/>
    </location>
</feature>
<protein>
    <submittedName>
        <fullName evidence="2">Uncharacterized protein</fullName>
    </submittedName>
</protein>
<evidence type="ECO:0000313" key="3">
    <source>
        <dbReference type="Proteomes" id="UP000593562"/>
    </source>
</evidence>
<feature type="compositionally biased region" description="Polar residues" evidence="1">
    <location>
        <begin position="1"/>
        <end position="10"/>
    </location>
</feature>
<dbReference type="AlphaFoldDB" id="A0A7J7CW37"/>